<comment type="function">
    <text evidence="8 9 11">Essential cell division protein that forms a contractile ring structure (Z ring) at the future cell division site. The regulation of the ring assembly controls the timing and the location of cell division. One of the functions of the FtsZ ring is to recruit other cell division proteins to the septum to produce a new cell wall between the dividing cells. Binds GTP and shows GTPase activity.</text>
</comment>
<dbReference type="InterPro" id="IPR000158">
    <property type="entry name" value="Cell_div_FtsZ"/>
</dbReference>
<dbReference type="GO" id="GO:0043093">
    <property type="term" value="P:FtsZ-dependent cytokinesis"/>
    <property type="evidence" value="ECO:0007669"/>
    <property type="project" value="UniProtKB-UniRule"/>
</dbReference>
<comment type="similarity">
    <text evidence="1 9 11">Belongs to the FtsZ family.</text>
</comment>
<reference evidence="16" key="1">
    <citation type="submission" date="2018-07" db="EMBL/GenBank/DDBJ databases">
        <authorList>
            <person name="Zhao J."/>
        </authorList>
    </citation>
    <scope>NUCLEOTIDE SEQUENCE [LARGE SCALE GENOMIC DNA]</scope>
    <source>
        <strain evidence="16">GSSD-12</strain>
    </source>
</reference>
<dbReference type="RefSeq" id="WP_114658744.1">
    <property type="nucleotide sequence ID" value="NZ_CP031194.1"/>
</dbReference>
<dbReference type="PRINTS" id="PR00423">
    <property type="entry name" value="CELLDVISFTSZ"/>
</dbReference>
<dbReference type="FunFam" id="3.40.50.1440:FF:000023">
    <property type="entry name" value="Cell division protein FtsZ"/>
    <property type="match status" value="1"/>
</dbReference>
<dbReference type="SUPFAM" id="SSF55307">
    <property type="entry name" value="Tubulin C-terminal domain-like"/>
    <property type="match status" value="1"/>
</dbReference>
<evidence type="ECO:0000256" key="8">
    <source>
        <dbReference type="ARBA" id="ARBA00055345"/>
    </source>
</evidence>
<comment type="subunit">
    <text evidence="9">Homodimer. Polymerizes to form a dynamic ring structure in a strictly GTP-dependent manner. Interacts directly with several other division proteins.</text>
</comment>
<evidence type="ECO:0000256" key="3">
    <source>
        <dbReference type="ARBA" id="ARBA00022618"/>
    </source>
</evidence>
<proteinExistence type="inferred from homology"/>
<dbReference type="PROSITE" id="PS01134">
    <property type="entry name" value="FTSZ_1"/>
    <property type="match status" value="1"/>
</dbReference>
<evidence type="ECO:0000313" key="15">
    <source>
        <dbReference type="EMBL" id="AXG77376.1"/>
    </source>
</evidence>
<dbReference type="GO" id="GO:0032153">
    <property type="term" value="C:cell division site"/>
    <property type="evidence" value="ECO:0007669"/>
    <property type="project" value="UniProtKB-UniRule"/>
</dbReference>
<feature type="compositionally biased region" description="Pro residues" evidence="12">
    <location>
        <begin position="376"/>
        <end position="385"/>
    </location>
</feature>
<feature type="domain" description="Tubulin/FtsZ GTPase" evidence="13">
    <location>
        <begin position="10"/>
        <end position="202"/>
    </location>
</feature>
<dbReference type="SUPFAM" id="SSF52490">
    <property type="entry name" value="Tubulin nucleotide-binding domain-like"/>
    <property type="match status" value="1"/>
</dbReference>
<feature type="domain" description="Tubulin/FtsZ 2-layer sandwich" evidence="14">
    <location>
        <begin position="204"/>
        <end position="321"/>
    </location>
</feature>
<dbReference type="GO" id="GO:0003924">
    <property type="term" value="F:GTPase activity"/>
    <property type="evidence" value="ECO:0007669"/>
    <property type="project" value="UniProtKB-UniRule"/>
</dbReference>
<evidence type="ECO:0000256" key="1">
    <source>
        <dbReference type="ARBA" id="ARBA00009690"/>
    </source>
</evidence>
<evidence type="ECO:0000256" key="9">
    <source>
        <dbReference type="HAMAP-Rule" id="MF_00909"/>
    </source>
</evidence>
<dbReference type="CDD" id="cd02201">
    <property type="entry name" value="FtsZ_type1"/>
    <property type="match status" value="1"/>
</dbReference>
<accession>A0A345HL02</accession>
<keyword evidence="6 9" id="KW-0717">Septation</keyword>
<feature type="binding site" evidence="9">
    <location>
        <begin position="105"/>
        <end position="107"/>
    </location>
    <ligand>
        <name>GTP</name>
        <dbReference type="ChEBI" id="CHEBI:37565"/>
    </ligand>
</feature>
<feature type="binding site" evidence="9">
    <location>
        <position position="140"/>
    </location>
    <ligand>
        <name>GTP</name>
        <dbReference type="ChEBI" id="CHEBI:37565"/>
    </ligand>
</feature>
<organism evidence="15 16">
    <name type="scientific">Streptomyces paludis</name>
    <dbReference type="NCBI Taxonomy" id="2282738"/>
    <lineage>
        <taxon>Bacteria</taxon>
        <taxon>Bacillati</taxon>
        <taxon>Actinomycetota</taxon>
        <taxon>Actinomycetes</taxon>
        <taxon>Kitasatosporales</taxon>
        <taxon>Streptomycetaceae</taxon>
        <taxon>Streptomyces</taxon>
    </lineage>
</organism>
<evidence type="ECO:0000256" key="10">
    <source>
        <dbReference type="NCBIfam" id="TIGR00065"/>
    </source>
</evidence>
<sequence>MAAPQNYLAVIKVIGVGGGGVNAINRMIEVGLKGVEFIAINTDAQALLMSDADVKLDVGRELTRGLGAGANPAVGRKAAEDHREEIEEVLKGADMVFVTAGEGGGTGTGGAPVVANIARSLGALTIGVVTRPFTFEGRRRANQAEDGIAELREEVDTLIVIPNDRLLSISDRQVSVLDAFKSADQVLLSGVQGITDLITTPGLINLDFADVKSVMSEAGSALMGIGSARGDDRAVAAAEMAISSPLLEASIDGARGVLLSISGGSDLGLFEINEAAQLVSEAAHPEANIIFGAVIDDALGDEVRVTVIAAGFDGGQPPTRRENVLGAGSSKRDEPGTSSRTADTGRSGSGLGTVPPRDDSPAKADPAPVGEKFPPLGQPHVPPARPYQDSQAEELDVPDFLK</sequence>
<dbReference type="InterPro" id="IPR008280">
    <property type="entry name" value="Tub_FtsZ_C"/>
</dbReference>
<feature type="binding site" evidence="9">
    <location>
        <position position="136"/>
    </location>
    <ligand>
        <name>GTP</name>
        <dbReference type="ChEBI" id="CHEBI:37565"/>
    </ligand>
</feature>
<dbReference type="Proteomes" id="UP000253868">
    <property type="component" value="Chromosome"/>
</dbReference>
<protein>
    <recommendedName>
        <fullName evidence="9 10">Cell division protein FtsZ</fullName>
    </recommendedName>
</protein>
<evidence type="ECO:0000256" key="11">
    <source>
        <dbReference type="RuleBase" id="RU000631"/>
    </source>
</evidence>
<dbReference type="Gene3D" id="3.40.50.1440">
    <property type="entry name" value="Tubulin/FtsZ, GTPase domain"/>
    <property type="match status" value="1"/>
</dbReference>
<dbReference type="GO" id="GO:0051258">
    <property type="term" value="P:protein polymerization"/>
    <property type="evidence" value="ECO:0007669"/>
    <property type="project" value="UniProtKB-UniRule"/>
</dbReference>
<feature type="binding site" evidence="9">
    <location>
        <begin position="18"/>
        <end position="22"/>
    </location>
    <ligand>
        <name>GTP</name>
        <dbReference type="ChEBI" id="CHEBI:37565"/>
    </ligand>
</feature>
<dbReference type="InterPro" id="IPR020805">
    <property type="entry name" value="Cell_div_FtsZ_CS"/>
</dbReference>
<gene>
    <name evidence="9" type="primary">ftsZ</name>
    <name evidence="15" type="ORF">DVK44_06360</name>
</gene>
<feature type="compositionally biased region" description="Polar residues" evidence="12">
    <location>
        <begin position="336"/>
        <end position="346"/>
    </location>
</feature>
<dbReference type="PANTHER" id="PTHR30314:SF3">
    <property type="entry name" value="MITOCHONDRIAL DIVISION PROTEIN FSZA"/>
    <property type="match status" value="1"/>
</dbReference>
<evidence type="ECO:0000259" key="13">
    <source>
        <dbReference type="SMART" id="SM00864"/>
    </source>
</evidence>
<evidence type="ECO:0000256" key="4">
    <source>
        <dbReference type="ARBA" id="ARBA00022741"/>
    </source>
</evidence>
<dbReference type="InterPro" id="IPR024757">
    <property type="entry name" value="FtsZ_C"/>
</dbReference>
<evidence type="ECO:0000256" key="5">
    <source>
        <dbReference type="ARBA" id="ARBA00023134"/>
    </source>
</evidence>
<dbReference type="KEGG" id="spad:DVK44_06360"/>
<evidence type="ECO:0000313" key="16">
    <source>
        <dbReference type="Proteomes" id="UP000253868"/>
    </source>
</evidence>
<keyword evidence="16" id="KW-1185">Reference proteome</keyword>
<dbReference type="Pfam" id="PF12327">
    <property type="entry name" value="FtsZ_C"/>
    <property type="match status" value="1"/>
</dbReference>
<dbReference type="InterPro" id="IPR037103">
    <property type="entry name" value="Tubulin/FtsZ-like_C"/>
</dbReference>
<dbReference type="PANTHER" id="PTHR30314">
    <property type="entry name" value="CELL DIVISION PROTEIN FTSZ-RELATED"/>
    <property type="match status" value="1"/>
</dbReference>
<dbReference type="GO" id="GO:0005737">
    <property type="term" value="C:cytoplasm"/>
    <property type="evidence" value="ECO:0007669"/>
    <property type="project" value="UniProtKB-SubCell"/>
</dbReference>
<dbReference type="NCBIfam" id="TIGR00065">
    <property type="entry name" value="ftsZ"/>
    <property type="match status" value="1"/>
</dbReference>
<evidence type="ECO:0000256" key="2">
    <source>
        <dbReference type="ARBA" id="ARBA00022490"/>
    </source>
</evidence>
<dbReference type="InterPro" id="IPR036525">
    <property type="entry name" value="Tubulin/FtsZ_GTPase_sf"/>
</dbReference>
<dbReference type="GO" id="GO:0030428">
    <property type="term" value="C:cell septum"/>
    <property type="evidence" value="ECO:0007669"/>
    <property type="project" value="UniProtKB-ARBA"/>
</dbReference>
<feature type="binding site" evidence="9">
    <location>
        <position position="184"/>
    </location>
    <ligand>
        <name>GTP</name>
        <dbReference type="ChEBI" id="CHEBI:37565"/>
    </ligand>
</feature>
<dbReference type="GO" id="GO:0005525">
    <property type="term" value="F:GTP binding"/>
    <property type="evidence" value="ECO:0007669"/>
    <property type="project" value="UniProtKB-UniRule"/>
</dbReference>
<feature type="compositionally biased region" description="Acidic residues" evidence="12">
    <location>
        <begin position="391"/>
        <end position="402"/>
    </location>
</feature>
<evidence type="ECO:0000256" key="12">
    <source>
        <dbReference type="SAM" id="MobiDB-lite"/>
    </source>
</evidence>
<feature type="region of interest" description="Disordered" evidence="12">
    <location>
        <begin position="311"/>
        <end position="402"/>
    </location>
</feature>
<evidence type="ECO:0000256" key="7">
    <source>
        <dbReference type="ARBA" id="ARBA00023306"/>
    </source>
</evidence>
<evidence type="ECO:0000259" key="14">
    <source>
        <dbReference type="SMART" id="SM00865"/>
    </source>
</evidence>
<dbReference type="SMART" id="SM00864">
    <property type="entry name" value="Tubulin"/>
    <property type="match status" value="1"/>
</dbReference>
<dbReference type="AlphaFoldDB" id="A0A345HL02"/>
<name>A0A345HL02_9ACTN</name>
<dbReference type="Pfam" id="PF00091">
    <property type="entry name" value="Tubulin"/>
    <property type="match status" value="1"/>
</dbReference>
<comment type="subcellular location">
    <subcellularLocation>
        <location evidence="9">Cytoplasm</location>
    </subcellularLocation>
    <text evidence="9">Assembles at midcell at the inner surface of the cytoplasmic membrane.</text>
</comment>
<dbReference type="InterPro" id="IPR003008">
    <property type="entry name" value="Tubulin_FtsZ_GTPase"/>
</dbReference>
<dbReference type="EMBL" id="CP031194">
    <property type="protein sequence ID" value="AXG77376.1"/>
    <property type="molecule type" value="Genomic_DNA"/>
</dbReference>
<keyword evidence="4 9" id="KW-0547">Nucleotide-binding</keyword>
<dbReference type="InterPro" id="IPR018316">
    <property type="entry name" value="Tubulin/FtsZ_2-layer-sand-dom"/>
</dbReference>
<dbReference type="SMART" id="SM00865">
    <property type="entry name" value="Tubulin_C"/>
    <property type="match status" value="1"/>
</dbReference>
<keyword evidence="5 9" id="KW-0342">GTP-binding</keyword>
<dbReference type="OrthoDB" id="9813375at2"/>
<dbReference type="HAMAP" id="MF_00909">
    <property type="entry name" value="FtsZ"/>
    <property type="match status" value="1"/>
</dbReference>
<keyword evidence="3 9" id="KW-0132">Cell division</keyword>
<dbReference type="PROSITE" id="PS01135">
    <property type="entry name" value="FTSZ_2"/>
    <property type="match status" value="1"/>
</dbReference>
<dbReference type="InterPro" id="IPR045061">
    <property type="entry name" value="FtsZ/CetZ"/>
</dbReference>
<evidence type="ECO:0000256" key="6">
    <source>
        <dbReference type="ARBA" id="ARBA00023210"/>
    </source>
</evidence>
<keyword evidence="7 9" id="KW-0131">Cell cycle</keyword>
<keyword evidence="2 9" id="KW-0963">Cytoplasm</keyword>
<dbReference type="GO" id="GO:0000917">
    <property type="term" value="P:division septum assembly"/>
    <property type="evidence" value="ECO:0007669"/>
    <property type="project" value="UniProtKB-KW"/>
</dbReference>
<dbReference type="FunFam" id="3.30.1330.20:FF:000005">
    <property type="entry name" value="Cell division protein FtsZ"/>
    <property type="match status" value="1"/>
</dbReference>
<dbReference type="Gene3D" id="3.30.1330.20">
    <property type="entry name" value="Tubulin/FtsZ, C-terminal domain"/>
    <property type="match status" value="1"/>
</dbReference>